<sequence length="142" mass="16409">MVNKKQKEAVRKKPGERSEGEWYRIVVRPKKQFKTFRYHDIGEKGGDVMRLAGRRSSGSWDTQVWLINKKSAHIQDEELIPDTEDAKKVIEVLGSVPTHVKGDIFEAKDRPDVPERQKPTQSQQSAYMHNIRLAQKTRKKAA</sequence>
<proteinExistence type="predicted"/>
<gene>
    <name evidence="2" type="ORF">UT77_C0005G0034</name>
</gene>
<accession>A0A0G0QNA5</accession>
<evidence type="ECO:0000256" key="1">
    <source>
        <dbReference type="SAM" id="MobiDB-lite"/>
    </source>
</evidence>
<reference evidence="2 3" key="1">
    <citation type="journal article" date="2015" name="Nature">
        <title>rRNA introns, odd ribosomes, and small enigmatic genomes across a large radiation of phyla.</title>
        <authorList>
            <person name="Brown C.T."/>
            <person name="Hug L.A."/>
            <person name="Thomas B.C."/>
            <person name="Sharon I."/>
            <person name="Castelle C.J."/>
            <person name="Singh A."/>
            <person name="Wilkins M.J."/>
            <person name="Williams K.H."/>
            <person name="Banfield J.F."/>
        </authorList>
    </citation>
    <scope>NUCLEOTIDE SEQUENCE [LARGE SCALE GENOMIC DNA]</scope>
</reference>
<organism evidence="2 3">
    <name type="scientific">Candidatus Daviesbacteria bacterium GW2011_GWC2_40_12</name>
    <dbReference type="NCBI Taxonomy" id="1618431"/>
    <lineage>
        <taxon>Bacteria</taxon>
        <taxon>Candidatus Daviesiibacteriota</taxon>
    </lineage>
</organism>
<dbReference type="Proteomes" id="UP000034881">
    <property type="component" value="Unassembled WGS sequence"/>
</dbReference>
<evidence type="ECO:0000313" key="3">
    <source>
        <dbReference type="Proteomes" id="UP000034881"/>
    </source>
</evidence>
<name>A0A0G0QNA5_9BACT</name>
<dbReference type="EMBL" id="LBYB01000005">
    <property type="protein sequence ID" value="KKR41919.1"/>
    <property type="molecule type" value="Genomic_DNA"/>
</dbReference>
<dbReference type="AlphaFoldDB" id="A0A0G0QNA5"/>
<protein>
    <submittedName>
        <fullName evidence="2">Uncharacterized protein</fullName>
    </submittedName>
</protein>
<comment type="caution">
    <text evidence="2">The sequence shown here is derived from an EMBL/GenBank/DDBJ whole genome shotgun (WGS) entry which is preliminary data.</text>
</comment>
<feature type="compositionally biased region" description="Basic and acidic residues" evidence="1">
    <location>
        <begin position="103"/>
        <end position="118"/>
    </location>
</feature>
<evidence type="ECO:0000313" key="2">
    <source>
        <dbReference type="EMBL" id="KKR41919.1"/>
    </source>
</evidence>
<feature type="region of interest" description="Disordered" evidence="1">
    <location>
        <begin position="103"/>
        <end position="142"/>
    </location>
</feature>